<dbReference type="Gene3D" id="3.40.50.410">
    <property type="entry name" value="von Willebrand factor, type A domain"/>
    <property type="match status" value="1"/>
</dbReference>
<dbReference type="InterPro" id="IPR002881">
    <property type="entry name" value="DUF58"/>
</dbReference>
<evidence type="ECO:0000313" key="3">
    <source>
        <dbReference type="Proteomes" id="UP000575985"/>
    </source>
</evidence>
<dbReference type="RefSeq" id="WP_179766075.1">
    <property type="nucleotide sequence ID" value="NZ_JACCFO010000001.1"/>
</dbReference>
<protein>
    <submittedName>
        <fullName evidence="2">Uncharacterized protein (DUF58 family)</fullName>
    </submittedName>
</protein>
<evidence type="ECO:0000313" key="2">
    <source>
        <dbReference type="EMBL" id="NYI94428.1"/>
    </source>
</evidence>
<sequence>MAERYVAPGFDPRMHAALHRLDLRVIRRLEGLLHGEHLGLRAGPGSEPAEARMYQPGEDDVRMMDWSVTARTTLPHVRDLVADRELESWTLLDLSASMDFGTVREQKREIAIGALAAVTVLTQRVGDRFGAHFLHRGRLRRWPARSGKAALMALLSTVAAAPPSGPVEPGGATLADALDDLARARGRRGLRVVVSDFLDTPPEAGPAAPAAWERPMRSLAGRHQVLAVEILDPRELDLPDIGLVTMEDPETGRTREVRLTPKVREDYRRAAQAQRAAVRAGLRRCGVPHLVLRTDRDWVVDMARFVIEQRRTAHRLARHTPAVPR</sequence>
<dbReference type="InterPro" id="IPR036465">
    <property type="entry name" value="vWFA_dom_sf"/>
</dbReference>
<keyword evidence="3" id="KW-1185">Reference proteome</keyword>
<comment type="caution">
    <text evidence="2">The sequence shown here is derived from an EMBL/GenBank/DDBJ whole genome shotgun (WGS) entry which is preliminary data.</text>
</comment>
<dbReference type="PANTHER" id="PTHR33608:SF6">
    <property type="entry name" value="BLL2464 PROTEIN"/>
    <property type="match status" value="1"/>
</dbReference>
<dbReference type="EMBL" id="JACCFO010000001">
    <property type="protein sequence ID" value="NYI94428.1"/>
    <property type="molecule type" value="Genomic_DNA"/>
</dbReference>
<gene>
    <name evidence="2" type="ORF">HNR12_000705</name>
</gene>
<feature type="domain" description="DUF58" evidence="1">
    <location>
        <begin position="50"/>
        <end position="276"/>
    </location>
</feature>
<organism evidence="2 3">
    <name type="scientific">Streptomonospora nanhaiensis</name>
    <dbReference type="NCBI Taxonomy" id="1323731"/>
    <lineage>
        <taxon>Bacteria</taxon>
        <taxon>Bacillati</taxon>
        <taxon>Actinomycetota</taxon>
        <taxon>Actinomycetes</taxon>
        <taxon>Streptosporangiales</taxon>
        <taxon>Nocardiopsidaceae</taxon>
        <taxon>Streptomonospora</taxon>
    </lineage>
</organism>
<evidence type="ECO:0000259" key="1">
    <source>
        <dbReference type="Pfam" id="PF01882"/>
    </source>
</evidence>
<proteinExistence type="predicted"/>
<reference evidence="2 3" key="1">
    <citation type="submission" date="2020-07" db="EMBL/GenBank/DDBJ databases">
        <title>Sequencing the genomes of 1000 actinobacteria strains.</title>
        <authorList>
            <person name="Klenk H.-P."/>
        </authorList>
    </citation>
    <scope>NUCLEOTIDE SEQUENCE [LARGE SCALE GENOMIC DNA]</scope>
    <source>
        <strain evidence="2 3">DSM 45927</strain>
    </source>
</reference>
<accession>A0A853BG31</accession>
<dbReference type="PANTHER" id="PTHR33608">
    <property type="entry name" value="BLL2464 PROTEIN"/>
    <property type="match status" value="1"/>
</dbReference>
<name>A0A853BG31_9ACTN</name>
<dbReference type="AlphaFoldDB" id="A0A853BG31"/>
<dbReference type="Proteomes" id="UP000575985">
    <property type="component" value="Unassembled WGS sequence"/>
</dbReference>
<dbReference type="SUPFAM" id="SSF53300">
    <property type="entry name" value="vWA-like"/>
    <property type="match status" value="1"/>
</dbReference>
<dbReference type="Pfam" id="PF01882">
    <property type="entry name" value="DUF58"/>
    <property type="match status" value="1"/>
</dbReference>